<dbReference type="EMBL" id="CAJZAI010000005">
    <property type="protein sequence ID" value="CAG9173535.1"/>
    <property type="molecule type" value="Genomic_DNA"/>
</dbReference>
<reference evidence="2 3" key="1">
    <citation type="submission" date="2021-08" db="EMBL/GenBank/DDBJ databases">
        <authorList>
            <person name="Peeters C."/>
        </authorList>
    </citation>
    <scope>NUCLEOTIDE SEQUENCE [LARGE SCALE GENOMIC DNA]</scope>
    <source>
        <strain evidence="2 3">LMG 23992</strain>
    </source>
</reference>
<keyword evidence="3" id="KW-1185">Reference proteome</keyword>
<dbReference type="Pfam" id="PF01809">
    <property type="entry name" value="YidD"/>
    <property type="match status" value="1"/>
</dbReference>
<comment type="similarity">
    <text evidence="1">Belongs to the UPF0161 family.</text>
</comment>
<keyword evidence="1" id="KW-1003">Cell membrane</keyword>
<dbReference type="InterPro" id="IPR002696">
    <property type="entry name" value="Membr_insert_effic_factor_YidD"/>
</dbReference>
<dbReference type="RefSeq" id="WP_224080091.1">
    <property type="nucleotide sequence ID" value="NZ_CAJZAI010000005.1"/>
</dbReference>
<accession>A0ABM8X0Z4</accession>
<comment type="function">
    <text evidence="1">Could be involved in insertion of integral membrane proteins into the membrane.</text>
</comment>
<dbReference type="PANTHER" id="PTHR33383">
    <property type="entry name" value="MEMBRANE PROTEIN INSERTION EFFICIENCY FACTOR-RELATED"/>
    <property type="match status" value="1"/>
</dbReference>
<dbReference type="Proteomes" id="UP000727654">
    <property type="component" value="Unassembled WGS sequence"/>
</dbReference>
<dbReference type="PANTHER" id="PTHR33383:SF1">
    <property type="entry name" value="MEMBRANE PROTEIN INSERTION EFFICIENCY FACTOR-RELATED"/>
    <property type="match status" value="1"/>
</dbReference>
<keyword evidence="1" id="KW-0472">Membrane</keyword>
<evidence type="ECO:0000313" key="3">
    <source>
        <dbReference type="Proteomes" id="UP000727654"/>
    </source>
</evidence>
<evidence type="ECO:0000313" key="2">
    <source>
        <dbReference type="EMBL" id="CAG9173535.1"/>
    </source>
</evidence>
<comment type="subcellular location">
    <subcellularLocation>
        <location evidence="1">Cell membrane</location>
        <topology evidence="1">Peripheral membrane protein</topology>
        <orientation evidence="1">Cytoplasmic side</orientation>
    </subcellularLocation>
</comment>
<dbReference type="NCBIfam" id="TIGR00278">
    <property type="entry name" value="membrane protein insertion efficiency factor YidD"/>
    <property type="match status" value="1"/>
</dbReference>
<sequence length="101" mass="11183">MKRILLALLRIYKIALSPYLGSRCRFWPTCSDYARDAVVRHGAARGSWMAVCRLCRCHPFAQGGYDPVPGAETETAQTGKFAQPATGHGPVTVRNIRLPRP</sequence>
<comment type="caution">
    <text evidence="2">The sequence shown here is derived from an EMBL/GenBank/DDBJ whole genome shotgun (WGS) entry which is preliminary data.</text>
</comment>
<organism evidence="2 3">
    <name type="scientific">Cupriavidus laharis</name>
    <dbReference type="NCBI Taxonomy" id="151654"/>
    <lineage>
        <taxon>Bacteria</taxon>
        <taxon>Pseudomonadati</taxon>
        <taxon>Pseudomonadota</taxon>
        <taxon>Betaproteobacteria</taxon>
        <taxon>Burkholderiales</taxon>
        <taxon>Burkholderiaceae</taxon>
        <taxon>Cupriavidus</taxon>
    </lineage>
</organism>
<dbReference type="HAMAP" id="MF_00386">
    <property type="entry name" value="UPF0161_YidD"/>
    <property type="match status" value="1"/>
</dbReference>
<protein>
    <recommendedName>
        <fullName evidence="1">Putative membrane protein insertion efficiency factor</fullName>
    </recommendedName>
</protein>
<evidence type="ECO:0000256" key="1">
    <source>
        <dbReference type="HAMAP-Rule" id="MF_00386"/>
    </source>
</evidence>
<name>A0ABM8X0Z4_9BURK</name>
<dbReference type="SMART" id="SM01234">
    <property type="entry name" value="Haemolytic"/>
    <property type="match status" value="1"/>
</dbReference>
<proteinExistence type="inferred from homology"/>
<gene>
    <name evidence="2" type="primary">yidD</name>
    <name evidence="2" type="ORF">LMG23992_02479</name>
</gene>